<evidence type="ECO:0008006" key="3">
    <source>
        <dbReference type="Google" id="ProtNLM"/>
    </source>
</evidence>
<gene>
    <name evidence="1" type="ORF">RDI58_000861</name>
</gene>
<organism evidence="1 2">
    <name type="scientific">Solanum bulbocastanum</name>
    <name type="common">Wild potato</name>
    <dbReference type="NCBI Taxonomy" id="147425"/>
    <lineage>
        <taxon>Eukaryota</taxon>
        <taxon>Viridiplantae</taxon>
        <taxon>Streptophyta</taxon>
        <taxon>Embryophyta</taxon>
        <taxon>Tracheophyta</taxon>
        <taxon>Spermatophyta</taxon>
        <taxon>Magnoliopsida</taxon>
        <taxon>eudicotyledons</taxon>
        <taxon>Gunneridae</taxon>
        <taxon>Pentapetalae</taxon>
        <taxon>asterids</taxon>
        <taxon>lamiids</taxon>
        <taxon>Solanales</taxon>
        <taxon>Solanaceae</taxon>
        <taxon>Solanoideae</taxon>
        <taxon>Solaneae</taxon>
        <taxon>Solanum</taxon>
    </lineage>
</organism>
<dbReference type="Proteomes" id="UP001371456">
    <property type="component" value="Unassembled WGS sequence"/>
</dbReference>
<name>A0AAN8U1X8_SOLBU</name>
<protein>
    <recommendedName>
        <fullName evidence="3">RNase H type-1 domain-containing protein</fullName>
    </recommendedName>
</protein>
<dbReference type="AlphaFoldDB" id="A0AAN8U1X8"/>
<keyword evidence="2" id="KW-1185">Reference proteome</keyword>
<comment type="caution">
    <text evidence="1">The sequence shown here is derived from an EMBL/GenBank/DDBJ whole genome shotgun (WGS) entry which is preliminary data.</text>
</comment>
<sequence>MWELWRSRCATRYGSEKSSIDKSKRAIMHDLIGLTEQKFGKIRLQASWEFLHIVIDKPLVHTKTKIVKWNKPPDQSYKINTDGSCTGGMCGVGGVRNIEGKILVAFSIYLGEEQIIGQNVESSNMVWI</sequence>
<accession>A0AAN8U1X8</accession>
<proteinExistence type="predicted"/>
<dbReference type="EMBL" id="JBANQN010000001">
    <property type="protein sequence ID" value="KAK6803077.1"/>
    <property type="molecule type" value="Genomic_DNA"/>
</dbReference>
<reference evidence="1 2" key="1">
    <citation type="submission" date="2024-02" db="EMBL/GenBank/DDBJ databases">
        <title>de novo genome assembly of Solanum bulbocastanum strain 11H21.</title>
        <authorList>
            <person name="Hosaka A.J."/>
        </authorList>
    </citation>
    <scope>NUCLEOTIDE SEQUENCE [LARGE SCALE GENOMIC DNA]</scope>
    <source>
        <tissue evidence="1">Young leaves</tissue>
    </source>
</reference>
<evidence type="ECO:0000313" key="1">
    <source>
        <dbReference type="EMBL" id="KAK6803077.1"/>
    </source>
</evidence>
<evidence type="ECO:0000313" key="2">
    <source>
        <dbReference type="Proteomes" id="UP001371456"/>
    </source>
</evidence>